<evidence type="ECO:0000256" key="5">
    <source>
        <dbReference type="ARBA" id="ARBA00022679"/>
    </source>
</evidence>
<dbReference type="InterPro" id="IPR051471">
    <property type="entry name" value="Bacterial_PTS_sugar_comp"/>
</dbReference>
<evidence type="ECO:0000256" key="3">
    <source>
        <dbReference type="ARBA" id="ARBA00022490"/>
    </source>
</evidence>
<dbReference type="Pfam" id="PF03610">
    <property type="entry name" value="EIIA-man"/>
    <property type="match status" value="1"/>
</dbReference>
<name>A0ABU0MVI5_9FIRM</name>
<keyword evidence="7" id="KW-0418">Kinase</keyword>
<dbReference type="CDD" id="cd00006">
    <property type="entry name" value="PTS_IIA_man"/>
    <property type="match status" value="1"/>
</dbReference>
<evidence type="ECO:0000313" key="10">
    <source>
        <dbReference type="Proteomes" id="UP001232584"/>
    </source>
</evidence>
<dbReference type="SUPFAM" id="SSF53062">
    <property type="entry name" value="PTS system fructose IIA component-like"/>
    <property type="match status" value="1"/>
</dbReference>
<evidence type="ECO:0000313" key="9">
    <source>
        <dbReference type="EMBL" id="MDQ0554924.1"/>
    </source>
</evidence>
<dbReference type="InterPro" id="IPR033887">
    <property type="entry name" value="PTS_IIA_man"/>
</dbReference>
<keyword evidence="2" id="KW-0813">Transport</keyword>
<organism evidence="9 10">
    <name type="scientific">Paraclostridium ghonii</name>
    <dbReference type="NCBI Taxonomy" id="29358"/>
    <lineage>
        <taxon>Bacteria</taxon>
        <taxon>Bacillati</taxon>
        <taxon>Bacillota</taxon>
        <taxon>Clostridia</taxon>
        <taxon>Peptostreptococcales</taxon>
        <taxon>Peptostreptococcaceae</taxon>
        <taxon>Paraclostridium</taxon>
    </lineage>
</organism>
<comment type="subcellular location">
    <subcellularLocation>
        <location evidence="1">Cytoplasm</location>
    </subcellularLocation>
</comment>
<dbReference type="InterPro" id="IPR004701">
    <property type="entry name" value="PTS_EIIA_man-typ"/>
</dbReference>
<dbReference type="RefSeq" id="WP_307501119.1">
    <property type="nucleotide sequence ID" value="NZ_BAAACE010000026.1"/>
</dbReference>
<dbReference type="InterPro" id="IPR036662">
    <property type="entry name" value="PTS_EIIA_man-typ_sf"/>
</dbReference>
<dbReference type="PANTHER" id="PTHR33799:SF1">
    <property type="entry name" value="PTS SYSTEM MANNOSE-SPECIFIC EIIAB COMPONENT-RELATED"/>
    <property type="match status" value="1"/>
</dbReference>
<evidence type="ECO:0000259" key="8">
    <source>
        <dbReference type="PROSITE" id="PS51096"/>
    </source>
</evidence>
<evidence type="ECO:0000256" key="6">
    <source>
        <dbReference type="ARBA" id="ARBA00022683"/>
    </source>
</evidence>
<gene>
    <name evidence="9" type="ORF">QOZ92_000034</name>
</gene>
<dbReference type="PANTHER" id="PTHR33799">
    <property type="entry name" value="PTS PERMEASE-RELATED-RELATED"/>
    <property type="match status" value="1"/>
</dbReference>
<protein>
    <submittedName>
        <fullName evidence="9">PTS system N-acetylgalactosamine-specific IIA component</fullName>
    </submittedName>
</protein>
<keyword evidence="6" id="KW-0598">Phosphotransferase system</keyword>
<evidence type="ECO:0000256" key="4">
    <source>
        <dbReference type="ARBA" id="ARBA00022597"/>
    </source>
</evidence>
<feature type="domain" description="PTS EIIA type-4" evidence="8">
    <location>
        <begin position="1"/>
        <end position="134"/>
    </location>
</feature>
<keyword evidence="10" id="KW-1185">Reference proteome</keyword>
<dbReference type="PROSITE" id="PS51096">
    <property type="entry name" value="PTS_EIIA_TYPE_4"/>
    <property type="match status" value="1"/>
</dbReference>
<keyword evidence="3" id="KW-0963">Cytoplasm</keyword>
<dbReference type="Proteomes" id="UP001232584">
    <property type="component" value="Unassembled WGS sequence"/>
</dbReference>
<comment type="caution">
    <text evidence="9">The sequence shown here is derived from an EMBL/GenBank/DDBJ whole genome shotgun (WGS) entry which is preliminary data.</text>
</comment>
<reference evidence="9 10" key="1">
    <citation type="submission" date="2023-07" db="EMBL/GenBank/DDBJ databases">
        <title>Genomic Encyclopedia of Type Strains, Phase IV (KMG-IV): sequencing the most valuable type-strain genomes for metagenomic binning, comparative biology and taxonomic classification.</title>
        <authorList>
            <person name="Goeker M."/>
        </authorList>
    </citation>
    <scope>NUCLEOTIDE SEQUENCE [LARGE SCALE GENOMIC DNA]</scope>
    <source>
        <strain evidence="9 10">DSM 15049</strain>
    </source>
</reference>
<sequence length="134" mass="15035">MIIITGHGKFASGLKSSLNLIVGDYEFIKIVDFTEDKTPEKLKEEIKYLVKSCVDKKIYIFTDLGGGTPHKVSTELALENRDIEVFCGTNLPMLVESVMMISLDCEIDIDLIKETGINSIKPKKKMIEFCEEGI</sequence>
<proteinExistence type="predicted"/>
<dbReference type="Gene3D" id="3.40.50.510">
    <property type="entry name" value="Phosphotransferase system, mannose-type IIA component"/>
    <property type="match status" value="1"/>
</dbReference>
<evidence type="ECO:0000256" key="7">
    <source>
        <dbReference type="ARBA" id="ARBA00022777"/>
    </source>
</evidence>
<evidence type="ECO:0000256" key="1">
    <source>
        <dbReference type="ARBA" id="ARBA00004496"/>
    </source>
</evidence>
<keyword evidence="4" id="KW-0762">Sugar transport</keyword>
<evidence type="ECO:0000256" key="2">
    <source>
        <dbReference type="ARBA" id="ARBA00022448"/>
    </source>
</evidence>
<keyword evidence="5" id="KW-0808">Transferase</keyword>
<accession>A0ABU0MVI5</accession>
<dbReference type="EMBL" id="JAUSWG010000001">
    <property type="protein sequence ID" value="MDQ0554924.1"/>
    <property type="molecule type" value="Genomic_DNA"/>
</dbReference>